<dbReference type="RefSeq" id="WP_183066102.1">
    <property type="nucleotide sequence ID" value="NZ_CP102514.1"/>
</dbReference>
<evidence type="ECO:0000313" key="2">
    <source>
        <dbReference type="Proteomes" id="UP001057738"/>
    </source>
</evidence>
<protein>
    <submittedName>
        <fullName evidence="1">Uncharacterized protein</fullName>
    </submittedName>
</protein>
<sequence length="51" mass="4961">MVALGLPGPDPARAGTAVEEAAEAVSPAGWNWTGPGLPDGFLDGAFAAPAL</sequence>
<evidence type="ECO:0000313" key="1">
    <source>
        <dbReference type="EMBL" id="UUY45971.1"/>
    </source>
</evidence>
<accession>A0ABY5PPL9</accession>
<reference evidence="1" key="1">
    <citation type="submission" date="2022-08" db="EMBL/GenBank/DDBJ databases">
        <authorList>
            <person name="Tian L."/>
        </authorList>
    </citation>
    <scope>NUCLEOTIDE SEQUENCE</scope>
    <source>
        <strain evidence="1">CM253</strain>
    </source>
</reference>
<dbReference type="GeneID" id="95572078"/>
<keyword evidence="2" id="KW-1185">Reference proteome</keyword>
<name>A0ABY5PPL9_9ACTN</name>
<gene>
    <name evidence="1" type="ORF">NRK68_01325</name>
</gene>
<dbReference type="EMBL" id="CP102514">
    <property type="protein sequence ID" value="UUY45971.1"/>
    <property type="molecule type" value="Genomic_DNA"/>
</dbReference>
<organism evidence="1 2">
    <name type="scientific">Streptomyces yangpuensis</name>
    <dbReference type="NCBI Taxonomy" id="1648182"/>
    <lineage>
        <taxon>Bacteria</taxon>
        <taxon>Bacillati</taxon>
        <taxon>Actinomycetota</taxon>
        <taxon>Actinomycetes</taxon>
        <taxon>Kitasatosporales</taxon>
        <taxon>Streptomycetaceae</taxon>
        <taxon>Streptomyces</taxon>
    </lineage>
</organism>
<dbReference type="Proteomes" id="UP001057738">
    <property type="component" value="Chromosome"/>
</dbReference>
<proteinExistence type="predicted"/>